<proteinExistence type="predicted"/>
<evidence type="ECO:0000256" key="1">
    <source>
        <dbReference type="SAM" id="Phobius"/>
    </source>
</evidence>
<keyword evidence="1" id="KW-1133">Transmembrane helix</keyword>
<feature type="transmembrane region" description="Helical" evidence="1">
    <location>
        <begin position="49"/>
        <end position="68"/>
    </location>
</feature>
<protein>
    <submittedName>
        <fullName evidence="2">Uncharacterized protein</fullName>
    </submittedName>
</protein>
<comment type="caution">
    <text evidence="2">The sequence shown here is derived from an EMBL/GenBank/DDBJ whole genome shotgun (WGS) entry which is preliminary data.</text>
</comment>
<feature type="transmembrane region" description="Helical" evidence="1">
    <location>
        <begin position="7"/>
        <end position="29"/>
    </location>
</feature>
<evidence type="ECO:0000313" key="3">
    <source>
        <dbReference type="Proteomes" id="UP000292544"/>
    </source>
</evidence>
<sequence length="99" mass="11221">MVEYVRIAFLVVGSIPLLVYPFVAIASLMGLGSQSTIDIPLFNRIMNLFFLWGTLTYPVVLLLCFWLSGKVQAHGVYVACFPLLFLFLLWVSFHFMDAP</sequence>
<reference evidence="3" key="1">
    <citation type="submission" date="2019-02" db="EMBL/GenBank/DDBJ databases">
        <title>Draft genome sequence of Muricauda sp. 176CP4-71.</title>
        <authorList>
            <person name="Park J.-S."/>
        </authorList>
    </citation>
    <scope>NUCLEOTIDE SEQUENCE [LARGE SCALE GENOMIC DNA]</scope>
    <source>
        <strain evidence="3">176GS2-150</strain>
    </source>
</reference>
<keyword evidence="1" id="KW-0472">Membrane</keyword>
<evidence type="ECO:0000313" key="2">
    <source>
        <dbReference type="EMBL" id="TAA42707.1"/>
    </source>
</evidence>
<gene>
    <name evidence="2" type="ORF">EXY25_15590</name>
</gene>
<keyword evidence="3" id="KW-1185">Reference proteome</keyword>
<keyword evidence="1" id="KW-0812">Transmembrane</keyword>
<feature type="transmembrane region" description="Helical" evidence="1">
    <location>
        <begin position="75"/>
        <end position="96"/>
    </location>
</feature>
<dbReference type="EMBL" id="SHLY01000006">
    <property type="protein sequence ID" value="TAA42707.1"/>
    <property type="molecule type" value="Genomic_DNA"/>
</dbReference>
<organism evidence="2 3">
    <name type="scientific">Corallincola spongiicola</name>
    <dbReference type="NCBI Taxonomy" id="2520508"/>
    <lineage>
        <taxon>Bacteria</taxon>
        <taxon>Pseudomonadati</taxon>
        <taxon>Pseudomonadota</taxon>
        <taxon>Gammaproteobacteria</taxon>
        <taxon>Alteromonadales</taxon>
        <taxon>Psychromonadaceae</taxon>
        <taxon>Corallincola</taxon>
    </lineage>
</organism>
<accession>A0ABY1WMA9</accession>
<name>A0ABY1WMA9_9GAMM</name>
<dbReference type="Proteomes" id="UP000292544">
    <property type="component" value="Unassembled WGS sequence"/>
</dbReference>